<dbReference type="GeneID" id="97379885"/>
<gene>
    <name evidence="1" type="ORF">EDD77_101188</name>
</gene>
<evidence type="ECO:0000313" key="2">
    <source>
        <dbReference type="Proteomes" id="UP000295184"/>
    </source>
</evidence>
<dbReference type="EMBL" id="SLUM01000001">
    <property type="protein sequence ID" value="TCL61734.1"/>
    <property type="molecule type" value="Genomic_DNA"/>
</dbReference>
<accession>A0A4R1R7X4</accession>
<protein>
    <submittedName>
        <fullName evidence="1">Uncharacterized protein</fullName>
    </submittedName>
</protein>
<evidence type="ECO:0000313" key="1">
    <source>
        <dbReference type="EMBL" id="TCL61734.1"/>
    </source>
</evidence>
<dbReference type="AlphaFoldDB" id="A0A4R1R7X4"/>
<sequence length="84" mass="8980">MKRMICDSMLVLGALAFVVTLGAAVEGTMPLAAALGLLAALAGAMRLIARLEQPHAVCRVRRGRGRYRRPAARRPQKAEALRAA</sequence>
<dbReference type="RefSeq" id="WP_058964197.1">
    <property type="nucleotide sequence ID" value="NZ_CABKVM010000016.1"/>
</dbReference>
<proteinExistence type="predicted"/>
<organism evidence="1 2">
    <name type="scientific">Allofournierella massiliensis</name>
    <dbReference type="NCBI Taxonomy" id="1650663"/>
    <lineage>
        <taxon>Bacteria</taxon>
        <taxon>Bacillati</taxon>
        <taxon>Bacillota</taxon>
        <taxon>Clostridia</taxon>
        <taxon>Eubacteriales</taxon>
        <taxon>Oscillospiraceae</taxon>
        <taxon>Allofournierella</taxon>
    </lineage>
</organism>
<reference evidence="1 2" key="1">
    <citation type="submission" date="2019-03" db="EMBL/GenBank/DDBJ databases">
        <title>Genomic Encyclopedia of Type Strains, Phase IV (KMG-IV): sequencing the most valuable type-strain genomes for metagenomic binning, comparative biology and taxonomic classification.</title>
        <authorList>
            <person name="Goeker M."/>
        </authorList>
    </citation>
    <scope>NUCLEOTIDE SEQUENCE [LARGE SCALE GENOMIC DNA]</scope>
    <source>
        <strain evidence="1 2">DSM 100451</strain>
    </source>
</reference>
<name>A0A4R1R7X4_9FIRM</name>
<comment type="caution">
    <text evidence="1">The sequence shown here is derived from an EMBL/GenBank/DDBJ whole genome shotgun (WGS) entry which is preliminary data.</text>
</comment>
<dbReference type="Proteomes" id="UP000295184">
    <property type="component" value="Unassembled WGS sequence"/>
</dbReference>